<reference evidence="2 3" key="1">
    <citation type="submission" date="2011-10" db="EMBL/GenBank/DDBJ databases">
        <title>The Improved High-Quality Draft genome of Leptonema illini DSM 21528.</title>
        <authorList>
            <consortium name="US DOE Joint Genome Institute (JGI-PGF)"/>
            <person name="Lucas S."/>
            <person name="Copeland A."/>
            <person name="Lapidus A."/>
            <person name="Glavina del Rio T."/>
            <person name="Dalin E."/>
            <person name="Tice H."/>
            <person name="Bruce D."/>
            <person name="Goodwin L."/>
            <person name="Pitluck S."/>
            <person name="Peters L."/>
            <person name="Mikhailova N."/>
            <person name="Held B."/>
            <person name="Kyrpides N."/>
            <person name="Mavromatis K."/>
            <person name="Ivanova N."/>
            <person name="Markowitz V."/>
            <person name="Cheng J.-F."/>
            <person name="Hugenholtz P."/>
            <person name="Woyke T."/>
            <person name="Wu D."/>
            <person name="Gronow S."/>
            <person name="Wellnitz S."/>
            <person name="Brambilla E.-M."/>
            <person name="Klenk H.-P."/>
            <person name="Eisen J.A."/>
        </authorList>
    </citation>
    <scope>NUCLEOTIDE SEQUENCE [LARGE SCALE GENOMIC DNA]</scope>
    <source>
        <strain evidence="2 3">DSM 21528</strain>
    </source>
</reference>
<evidence type="ECO:0000313" key="2">
    <source>
        <dbReference type="EMBL" id="EHQ06940.1"/>
    </source>
</evidence>
<gene>
    <name evidence="2" type="ORF">Lepil_2264</name>
</gene>
<dbReference type="SUPFAM" id="SSF53098">
    <property type="entry name" value="Ribonuclease H-like"/>
    <property type="match status" value="1"/>
</dbReference>
<name>H2CH70_9LEPT</name>
<dbReference type="PROSITE" id="PS50994">
    <property type="entry name" value="INTEGRASE"/>
    <property type="match status" value="1"/>
</dbReference>
<dbReference type="InterPro" id="IPR001584">
    <property type="entry name" value="Integrase_cat-core"/>
</dbReference>
<accession>H2CH70</accession>
<dbReference type="Gene3D" id="3.30.420.10">
    <property type="entry name" value="Ribonuclease H-like superfamily/Ribonuclease H"/>
    <property type="match status" value="1"/>
</dbReference>
<dbReference type="InterPro" id="IPR050900">
    <property type="entry name" value="Transposase_IS3/IS150/IS904"/>
</dbReference>
<organism evidence="2 3">
    <name type="scientific">Leptonema illini DSM 21528</name>
    <dbReference type="NCBI Taxonomy" id="929563"/>
    <lineage>
        <taxon>Bacteria</taxon>
        <taxon>Pseudomonadati</taxon>
        <taxon>Spirochaetota</taxon>
        <taxon>Spirochaetia</taxon>
        <taxon>Leptospirales</taxon>
        <taxon>Leptospiraceae</taxon>
        <taxon>Leptonema</taxon>
    </lineage>
</organism>
<evidence type="ECO:0000313" key="3">
    <source>
        <dbReference type="Proteomes" id="UP000005737"/>
    </source>
</evidence>
<evidence type="ECO:0000259" key="1">
    <source>
        <dbReference type="PROSITE" id="PS50994"/>
    </source>
</evidence>
<sequence length="109" mass="12925">MNRRRNNINGLIIHSDRGVQYASKDYRDVLKGKKISQSMSRKGNCWDNAVQESFFHTLKTECLYRIGFIPNFEDLRRILFDYIEVFYNRKRRHSALGYLSPTAYAQQIA</sequence>
<protein>
    <submittedName>
        <fullName evidence="2">Integrase catalytic region</fullName>
    </submittedName>
</protein>
<dbReference type="Pfam" id="PF13683">
    <property type="entry name" value="rve_3"/>
    <property type="match status" value="1"/>
</dbReference>
<dbReference type="Proteomes" id="UP000005737">
    <property type="component" value="Unassembled WGS sequence"/>
</dbReference>
<dbReference type="EMBL" id="JH597773">
    <property type="protein sequence ID" value="EHQ06940.1"/>
    <property type="molecule type" value="Genomic_DNA"/>
</dbReference>
<dbReference type="GO" id="GO:0003676">
    <property type="term" value="F:nucleic acid binding"/>
    <property type="evidence" value="ECO:0007669"/>
    <property type="project" value="InterPro"/>
</dbReference>
<dbReference type="PANTHER" id="PTHR46889">
    <property type="entry name" value="TRANSPOSASE INSF FOR INSERTION SEQUENCE IS3B-RELATED"/>
    <property type="match status" value="1"/>
</dbReference>
<dbReference type="GO" id="GO:0015074">
    <property type="term" value="P:DNA integration"/>
    <property type="evidence" value="ECO:0007669"/>
    <property type="project" value="InterPro"/>
</dbReference>
<dbReference type="PANTHER" id="PTHR46889:SF4">
    <property type="entry name" value="TRANSPOSASE INSO FOR INSERTION SEQUENCE ELEMENT IS911B-RELATED"/>
    <property type="match status" value="1"/>
</dbReference>
<feature type="domain" description="Integrase catalytic" evidence="1">
    <location>
        <begin position="1"/>
        <end position="109"/>
    </location>
</feature>
<dbReference type="InterPro" id="IPR012337">
    <property type="entry name" value="RNaseH-like_sf"/>
</dbReference>
<dbReference type="InterPro" id="IPR036397">
    <property type="entry name" value="RNaseH_sf"/>
</dbReference>
<dbReference type="AlphaFoldDB" id="H2CH70"/>
<dbReference type="HOGENOM" id="CLU_027402_41_1_12"/>
<keyword evidence="3" id="KW-1185">Reference proteome</keyword>
<proteinExistence type="predicted"/>